<reference evidence="9" key="1">
    <citation type="journal article" date="2019" name="Int. J. Syst. Evol. Microbiol.">
        <title>The Global Catalogue of Microorganisms (GCM) 10K type strain sequencing project: providing services to taxonomists for standard genome sequencing and annotation.</title>
        <authorList>
            <consortium name="The Broad Institute Genomics Platform"/>
            <consortium name="The Broad Institute Genome Sequencing Center for Infectious Disease"/>
            <person name="Wu L."/>
            <person name="Ma J."/>
        </authorList>
    </citation>
    <scope>NUCLEOTIDE SEQUENCE [LARGE SCALE GENOMIC DNA]</scope>
    <source>
        <strain evidence="9">CCM 7435</strain>
    </source>
</reference>
<evidence type="ECO:0000313" key="9">
    <source>
        <dbReference type="Proteomes" id="UP001597299"/>
    </source>
</evidence>
<dbReference type="InterPro" id="IPR006311">
    <property type="entry name" value="TAT_signal"/>
</dbReference>
<dbReference type="SUPFAM" id="SSF53850">
    <property type="entry name" value="Periplasmic binding protein-like II"/>
    <property type="match status" value="1"/>
</dbReference>
<comment type="caution">
    <text evidence="8">The sequence shown here is derived from an EMBL/GenBank/DDBJ whole genome shotgun (WGS) entry which is preliminary data.</text>
</comment>
<evidence type="ECO:0000256" key="1">
    <source>
        <dbReference type="ARBA" id="ARBA00004196"/>
    </source>
</evidence>
<dbReference type="SMART" id="SM00062">
    <property type="entry name" value="PBPb"/>
    <property type="match status" value="1"/>
</dbReference>
<dbReference type="SMART" id="SM00079">
    <property type="entry name" value="PBPe"/>
    <property type="match status" value="1"/>
</dbReference>
<dbReference type="PROSITE" id="PS51318">
    <property type="entry name" value="TAT"/>
    <property type="match status" value="1"/>
</dbReference>
<feature type="chain" id="PRO_5046165644" evidence="5">
    <location>
        <begin position="28"/>
        <end position="264"/>
    </location>
</feature>
<dbReference type="Pfam" id="PF00497">
    <property type="entry name" value="SBP_bac_3"/>
    <property type="match status" value="1"/>
</dbReference>
<dbReference type="PANTHER" id="PTHR35936">
    <property type="entry name" value="MEMBRANE-BOUND LYTIC MUREIN TRANSGLYCOSYLASE F"/>
    <property type="match status" value="1"/>
</dbReference>
<evidence type="ECO:0000259" key="7">
    <source>
        <dbReference type="SMART" id="SM00079"/>
    </source>
</evidence>
<dbReference type="Proteomes" id="UP001597299">
    <property type="component" value="Unassembled WGS sequence"/>
</dbReference>
<dbReference type="InterPro" id="IPR018313">
    <property type="entry name" value="SBP_3_CS"/>
</dbReference>
<comment type="subcellular location">
    <subcellularLocation>
        <location evidence="1">Cell envelope</location>
    </subcellularLocation>
</comment>
<organism evidence="8 9">
    <name type="scientific">Ancylobacter oerskovii</name>
    <dbReference type="NCBI Taxonomy" id="459519"/>
    <lineage>
        <taxon>Bacteria</taxon>
        <taxon>Pseudomonadati</taxon>
        <taxon>Pseudomonadota</taxon>
        <taxon>Alphaproteobacteria</taxon>
        <taxon>Hyphomicrobiales</taxon>
        <taxon>Xanthobacteraceae</taxon>
        <taxon>Ancylobacter</taxon>
    </lineage>
</organism>
<dbReference type="CDD" id="cd13530">
    <property type="entry name" value="PBP2_peptides_like"/>
    <property type="match status" value="1"/>
</dbReference>
<evidence type="ECO:0000256" key="3">
    <source>
        <dbReference type="ARBA" id="ARBA00022729"/>
    </source>
</evidence>
<evidence type="ECO:0000313" key="8">
    <source>
        <dbReference type="EMBL" id="MFD2139254.1"/>
    </source>
</evidence>
<keyword evidence="9" id="KW-1185">Reference proteome</keyword>
<evidence type="ECO:0000256" key="4">
    <source>
        <dbReference type="RuleBase" id="RU003744"/>
    </source>
</evidence>
<dbReference type="RefSeq" id="WP_213354314.1">
    <property type="nucleotide sequence ID" value="NZ_JAHBGB010000041.1"/>
</dbReference>
<evidence type="ECO:0000259" key="6">
    <source>
        <dbReference type="SMART" id="SM00062"/>
    </source>
</evidence>
<dbReference type="PANTHER" id="PTHR35936:SF35">
    <property type="entry name" value="L-CYSTINE-BINDING PROTEIN TCYJ"/>
    <property type="match status" value="1"/>
</dbReference>
<dbReference type="EMBL" id="JBHUHD010000001">
    <property type="protein sequence ID" value="MFD2139254.1"/>
    <property type="molecule type" value="Genomic_DNA"/>
</dbReference>
<dbReference type="InterPro" id="IPR001638">
    <property type="entry name" value="Solute-binding_3/MltF_N"/>
</dbReference>
<feature type="signal peptide" evidence="5">
    <location>
        <begin position="1"/>
        <end position="27"/>
    </location>
</feature>
<name>A0ABW4YSD9_9HYPH</name>
<dbReference type="InterPro" id="IPR001320">
    <property type="entry name" value="Iontro_rcpt_C"/>
</dbReference>
<evidence type="ECO:0000256" key="2">
    <source>
        <dbReference type="ARBA" id="ARBA00010333"/>
    </source>
</evidence>
<protein>
    <submittedName>
        <fullName evidence="8">Transporter substrate-binding domain-containing protein</fullName>
    </submittedName>
</protein>
<comment type="similarity">
    <text evidence="2 4">Belongs to the bacterial solute-binding protein 3 family.</text>
</comment>
<dbReference type="Gene3D" id="3.40.190.10">
    <property type="entry name" value="Periplasmic binding protein-like II"/>
    <property type="match status" value="2"/>
</dbReference>
<accession>A0ABW4YSD9</accession>
<sequence>MTRTASRRLALAALGLVAALFSAPAPAAAQLTVGVHHDNRPWEFRDASGNFVGFDIDMMEALGERLGVAVELRPLGFGQLFEELEAGRLDAVASSITATPERRLRFDFTQPYYRTSQAVVVLKSAGIKDLAGLSGKIVATTPNSTNARWLEANKGHQAIRAIRYVDGLDEALALLRGGEVAAYFGDEPALLYALLGSRDLAVVARLPTQEAYAIMLGKGSRWKARLDDALAALKANGQMVTIHRKWFGNRPSVDSPIYRILPRD</sequence>
<evidence type="ECO:0000256" key="5">
    <source>
        <dbReference type="SAM" id="SignalP"/>
    </source>
</evidence>
<proteinExistence type="inferred from homology"/>
<feature type="domain" description="Ionotropic glutamate receptor C-terminal" evidence="7">
    <location>
        <begin position="30"/>
        <end position="249"/>
    </location>
</feature>
<feature type="domain" description="Solute-binding protein family 3/N-terminal" evidence="6">
    <location>
        <begin position="30"/>
        <end position="250"/>
    </location>
</feature>
<dbReference type="PROSITE" id="PS01039">
    <property type="entry name" value="SBP_BACTERIAL_3"/>
    <property type="match status" value="1"/>
</dbReference>
<gene>
    <name evidence="8" type="ORF">ACFSNC_02455</name>
</gene>
<keyword evidence="3 5" id="KW-0732">Signal</keyword>